<dbReference type="Pfam" id="PF14841">
    <property type="entry name" value="FliG_M"/>
    <property type="match status" value="1"/>
</dbReference>
<keyword evidence="7" id="KW-0283">Flagellar rotation</keyword>
<dbReference type="Pfam" id="PF01706">
    <property type="entry name" value="FliG_C"/>
    <property type="match status" value="1"/>
</dbReference>
<dbReference type="GO" id="GO:0009425">
    <property type="term" value="C:bacterial-type flagellum basal body"/>
    <property type="evidence" value="ECO:0007669"/>
    <property type="project" value="UniProtKB-SubCell"/>
</dbReference>
<evidence type="ECO:0000259" key="11">
    <source>
        <dbReference type="Pfam" id="PF01706"/>
    </source>
</evidence>
<dbReference type="PANTHER" id="PTHR30534">
    <property type="entry name" value="FLAGELLAR MOTOR SWITCH PROTEIN FLIG"/>
    <property type="match status" value="1"/>
</dbReference>
<comment type="function">
    <text evidence="10">FliG is one of three proteins (FliG, FliN, FliM) that forms the rotor-mounted switch complex (C ring), located at the base of the basal body. This complex interacts with the CheY and CheZ chemotaxis proteins, in addition to contacting components of the motor that determine the direction of flagellar rotation.</text>
</comment>
<evidence type="ECO:0000256" key="1">
    <source>
        <dbReference type="ARBA" id="ARBA00004117"/>
    </source>
</evidence>
<evidence type="ECO:0000256" key="3">
    <source>
        <dbReference type="ARBA" id="ARBA00010299"/>
    </source>
</evidence>
<dbReference type="SUPFAM" id="SSF48029">
    <property type="entry name" value="FliG"/>
    <property type="match status" value="2"/>
</dbReference>
<comment type="caution">
    <text evidence="14">The sequence shown here is derived from an EMBL/GenBank/DDBJ whole genome shotgun (WGS) entry which is preliminary data.</text>
</comment>
<evidence type="ECO:0000256" key="2">
    <source>
        <dbReference type="ARBA" id="ARBA00004413"/>
    </source>
</evidence>
<dbReference type="GO" id="GO:0071973">
    <property type="term" value="P:bacterial-type flagellum-dependent cell motility"/>
    <property type="evidence" value="ECO:0007669"/>
    <property type="project" value="InterPro"/>
</dbReference>
<keyword evidence="14" id="KW-0966">Cell projection</keyword>
<dbReference type="Pfam" id="PF14842">
    <property type="entry name" value="FliG_N"/>
    <property type="match status" value="1"/>
</dbReference>
<name>A0A8J7R4T7_9HYPH</name>
<evidence type="ECO:0000256" key="6">
    <source>
        <dbReference type="ARBA" id="ARBA00022500"/>
    </source>
</evidence>
<dbReference type="GO" id="GO:0003774">
    <property type="term" value="F:cytoskeletal motor activity"/>
    <property type="evidence" value="ECO:0007669"/>
    <property type="project" value="InterPro"/>
</dbReference>
<dbReference type="InterPro" id="IPR032779">
    <property type="entry name" value="FliG_M"/>
</dbReference>
<protein>
    <recommendedName>
        <fullName evidence="4">Flagellar motor switch protein FliG</fullName>
    </recommendedName>
</protein>
<keyword evidence="9" id="KW-0975">Bacterial flagellum</keyword>
<evidence type="ECO:0000313" key="15">
    <source>
        <dbReference type="Proteomes" id="UP000666240"/>
    </source>
</evidence>
<feature type="domain" description="Flagellar motor switch protein FliG N-terminal" evidence="13">
    <location>
        <begin position="7"/>
        <end position="102"/>
    </location>
</feature>
<dbReference type="GO" id="GO:0005886">
    <property type="term" value="C:plasma membrane"/>
    <property type="evidence" value="ECO:0007669"/>
    <property type="project" value="UniProtKB-SubCell"/>
</dbReference>
<organism evidence="14 15">
    <name type="scientific">Tianweitania sediminis</name>
    <dbReference type="NCBI Taxonomy" id="1502156"/>
    <lineage>
        <taxon>Bacteria</taxon>
        <taxon>Pseudomonadati</taxon>
        <taxon>Pseudomonadota</taxon>
        <taxon>Alphaproteobacteria</taxon>
        <taxon>Hyphomicrobiales</taxon>
        <taxon>Phyllobacteriaceae</taxon>
        <taxon>Tianweitania</taxon>
    </lineage>
</organism>
<gene>
    <name evidence="14" type="primary">fliG</name>
    <name evidence="14" type="ORF">J5Y06_21460</name>
</gene>
<dbReference type="Proteomes" id="UP000666240">
    <property type="component" value="Unassembled WGS sequence"/>
</dbReference>
<dbReference type="RefSeq" id="WP_209337253.1">
    <property type="nucleotide sequence ID" value="NZ_JAGIYY010000012.1"/>
</dbReference>
<comment type="subcellular location">
    <subcellularLocation>
        <location evidence="1">Bacterial flagellum basal body</location>
    </subcellularLocation>
    <subcellularLocation>
        <location evidence="2">Cell membrane</location>
        <topology evidence="2">Peripheral membrane protein</topology>
        <orientation evidence="2">Cytoplasmic side</orientation>
    </subcellularLocation>
</comment>
<dbReference type="PRINTS" id="PR00954">
    <property type="entry name" value="FLGMOTORFLIG"/>
</dbReference>
<evidence type="ECO:0000256" key="8">
    <source>
        <dbReference type="ARBA" id="ARBA00023136"/>
    </source>
</evidence>
<keyword evidence="15" id="KW-1185">Reference proteome</keyword>
<evidence type="ECO:0000259" key="12">
    <source>
        <dbReference type="Pfam" id="PF14841"/>
    </source>
</evidence>
<dbReference type="GO" id="GO:0006935">
    <property type="term" value="P:chemotaxis"/>
    <property type="evidence" value="ECO:0007669"/>
    <property type="project" value="UniProtKB-KW"/>
</dbReference>
<dbReference type="EMBL" id="JAGIYY010000012">
    <property type="protein sequence ID" value="MBP0441223.1"/>
    <property type="molecule type" value="Genomic_DNA"/>
</dbReference>
<dbReference type="AlphaFoldDB" id="A0A8J7R4T7"/>
<accession>A0A8J7R4T7</accession>
<keyword evidence="5" id="KW-1003">Cell membrane</keyword>
<evidence type="ECO:0000256" key="5">
    <source>
        <dbReference type="ARBA" id="ARBA00022475"/>
    </source>
</evidence>
<dbReference type="InterPro" id="IPR028263">
    <property type="entry name" value="FliG_N"/>
</dbReference>
<feature type="domain" description="Flagellar motor switch protein FliG middle" evidence="12">
    <location>
        <begin position="119"/>
        <end position="189"/>
    </location>
</feature>
<evidence type="ECO:0000256" key="10">
    <source>
        <dbReference type="ARBA" id="ARBA00025598"/>
    </source>
</evidence>
<comment type="similarity">
    <text evidence="3">Belongs to the FliG family.</text>
</comment>
<keyword evidence="6" id="KW-0145">Chemotaxis</keyword>
<evidence type="ECO:0000259" key="13">
    <source>
        <dbReference type="Pfam" id="PF14842"/>
    </source>
</evidence>
<dbReference type="InterPro" id="IPR023087">
    <property type="entry name" value="Flg_Motor_Flig_C"/>
</dbReference>
<evidence type="ECO:0000256" key="4">
    <source>
        <dbReference type="ARBA" id="ARBA00021870"/>
    </source>
</evidence>
<reference evidence="14" key="1">
    <citation type="submission" date="2021-03" db="EMBL/GenBank/DDBJ databases">
        <title>Genome sequencing and assembly of Tianweitania sediminis.</title>
        <authorList>
            <person name="Chhetri G."/>
        </authorList>
    </citation>
    <scope>NUCLEOTIDE SEQUENCE</scope>
    <source>
        <strain evidence="14">Z8</strain>
    </source>
</reference>
<evidence type="ECO:0000313" key="14">
    <source>
        <dbReference type="EMBL" id="MBP0441223.1"/>
    </source>
</evidence>
<dbReference type="InterPro" id="IPR011002">
    <property type="entry name" value="FliG_a-hlx"/>
</dbReference>
<evidence type="ECO:0000256" key="9">
    <source>
        <dbReference type="ARBA" id="ARBA00023143"/>
    </source>
</evidence>
<dbReference type="Gene3D" id="1.10.220.30">
    <property type="match status" value="3"/>
</dbReference>
<sequence>MSQLTTFTKAQKAAAILVAMGKPSAAKLLKFFKQEELKALVDAARVLRTIPQAELEKIVAEFEAEFTEGAGLLDSSDKMDTLVSEHLSPEEMNALMGKPSMKAGDQSASVWEQLEAVTPDRLAAFVASEHPQTTALVLSKLSPPLAAKVVVLLDKAVRGEVVKRMVSLGQTSPAALRILENRLRAQVLAESAGKDTSAGHSRVASLLNELDKDALDEVMDDLAATGSRDVEAIRARLFSFEDIALLSQRSRVSLFDGVSTELVTLALRGAPGPLAEAVLSAIGARSRRMIEAELASGGENVPADEILKARKQIASTALRLAQEGVVELPNLQQAA</sequence>
<dbReference type="PANTHER" id="PTHR30534:SF0">
    <property type="entry name" value="FLAGELLAR MOTOR SWITCH PROTEIN FLIG"/>
    <property type="match status" value="1"/>
</dbReference>
<evidence type="ECO:0000256" key="7">
    <source>
        <dbReference type="ARBA" id="ARBA00022779"/>
    </source>
</evidence>
<dbReference type="InterPro" id="IPR000090">
    <property type="entry name" value="Flg_Motor_Flig"/>
</dbReference>
<proteinExistence type="inferred from homology"/>
<feature type="domain" description="Flagellar motor switch protein FliG C-terminal" evidence="11">
    <location>
        <begin position="228"/>
        <end position="328"/>
    </location>
</feature>
<keyword evidence="8" id="KW-0472">Membrane</keyword>
<keyword evidence="14" id="KW-0969">Cilium</keyword>
<keyword evidence="14" id="KW-0282">Flagellum</keyword>